<evidence type="ECO:0000256" key="3">
    <source>
        <dbReference type="ARBA" id="ARBA00022676"/>
    </source>
</evidence>
<dbReference type="InterPro" id="IPR036950">
    <property type="entry name" value="PBP_transglycosylase"/>
</dbReference>
<dbReference type="PANTHER" id="PTHR32282">
    <property type="entry name" value="BINDING PROTEIN TRANSPEPTIDASE, PUTATIVE-RELATED"/>
    <property type="match status" value="1"/>
</dbReference>
<dbReference type="InterPro" id="IPR012338">
    <property type="entry name" value="Beta-lactam/transpept-like"/>
</dbReference>
<dbReference type="SUPFAM" id="SSF53955">
    <property type="entry name" value="Lysozyme-like"/>
    <property type="match status" value="1"/>
</dbReference>
<gene>
    <name evidence="12" type="ORF">ASZ90_006802</name>
</gene>
<dbReference type="EC" id="2.4.99.28" evidence="7"/>
<dbReference type="GO" id="GO:0006508">
    <property type="term" value="P:proteolysis"/>
    <property type="evidence" value="ECO:0007669"/>
    <property type="project" value="UniProtKB-KW"/>
</dbReference>
<dbReference type="GO" id="GO:0004180">
    <property type="term" value="F:carboxypeptidase activity"/>
    <property type="evidence" value="ECO:0007669"/>
    <property type="project" value="UniProtKB-KW"/>
</dbReference>
<dbReference type="SUPFAM" id="SSF56601">
    <property type="entry name" value="beta-lactamase/transpeptidase-like"/>
    <property type="match status" value="1"/>
</dbReference>
<keyword evidence="2" id="KW-0645">Protease</keyword>
<evidence type="ECO:0000256" key="5">
    <source>
        <dbReference type="ARBA" id="ARBA00022801"/>
    </source>
</evidence>
<keyword evidence="3 12" id="KW-0328">Glycosyltransferase</keyword>
<evidence type="ECO:0000313" key="12">
    <source>
        <dbReference type="EMBL" id="KUG23418.1"/>
    </source>
</evidence>
<evidence type="ECO:0000259" key="10">
    <source>
        <dbReference type="Pfam" id="PF00905"/>
    </source>
</evidence>
<feature type="domain" description="Penicillin-binding protein transpeptidase" evidence="10">
    <location>
        <begin position="425"/>
        <end position="711"/>
    </location>
</feature>
<reference evidence="12" key="1">
    <citation type="journal article" date="2015" name="Proc. Natl. Acad. Sci. U.S.A.">
        <title>Networks of energetic and metabolic interactions define dynamics in microbial communities.</title>
        <authorList>
            <person name="Embree M."/>
            <person name="Liu J.K."/>
            <person name="Al-Bassam M.M."/>
            <person name="Zengler K."/>
        </authorList>
    </citation>
    <scope>NUCLEOTIDE SEQUENCE</scope>
</reference>
<dbReference type="Gene3D" id="1.10.3810.10">
    <property type="entry name" value="Biosynthetic peptidoglycan transglycosylase-like"/>
    <property type="match status" value="1"/>
</dbReference>
<comment type="catalytic activity">
    <reaction evidence="8">
        <text>[GlcNAc-(1-&gt;4)-Mur2Ac(oyl-L-Ala-gamma-D-Glu-L-Lys-D-Ala-D-Ala)](n)-di-trans,octa-cis-undecaprenyl diphosphate + beta-D-GlcNAc-(1-&gt;4)-Mur2Ac(oyl-L-Ala-gamma-D-Glu-L-Lys-D-Ala-D-Ala)-di-trans,octa-cis-undecaprenyl diphosphate = [GlcNAc-(1-&gt;4)-Mur2Ac(oyl-L-Ala-gamma-D-Glu-L-Lys-D-Ala-D-Ala)](n+1)-di-trans,octa-cis-undecaprenyl diphosphate + di-trans,octa-cis-undecaprenyl diphosphate + H(+)</text>
        <dbReference type="Rhea" id="RHEA:23708"/>
        <dbReference type="Rhea" id="RHEA-COMP:9602"/>
        <dbReference type="Rhea" id="RHEA-COMP:9603"/>
        <dbReference type="ChEBI" id="CHEBI:15378"/>
        <dbReference type="ChEBI" id="CHEBI:58405"/>
        <dbReference type="ChEBI" id="CHEBI:60033"/>
        <dbReference type="ChEBI" id="CHEBI:78435"/>
        <dbReference type="EC" id="2.4.99.28"/>
    </reaction>
</comment>
<dbReference type="Gene3D" id="3.40.710.10">
    <property type="entry name" value="DD-peptidase/beta-lactamase superfamily"/>
    <property type="match status" value="1"/>
</dbReference>
<keyword evidence="4 12" id="KW-0808">Transferase</keyword>
<dbReference type="InterPro" id="IPR050396">
    <property type="entry name" value="Glycosyltr_51/Transpeptidase"/>
</dbReference>
<protein>
    <recommendedName>
        <fullName evidence="7">peptidoglycan glycosyltransferase</fullName>
        <ecNumber evidence="7">2.4.99.28</ecNumber>
    </recommendedName>
</protein>
<evidence type="ECO:0000256" key="4">
    <source>
        <dbReference type="ARBA" id="ARBA00022679"/>
    </source>
</evidence>
<keyword evidence="9" id="KW-0472">Membrane</keyword>
<dbReference type="EMBL" id="LNQE01000908">
    <property type="protein sequence ID" value="KUG23418.1"/>
    <property type="molecule type" value="Genomic_DNA"/>
</dbReference>
<comment type="caution">
    <text evidence="12">The sequence shown here is derived from an EMBL/GenBank/DDBJ whole genome shotgun (WGS) entry which is preliminary data.</text>
</comment>
<dbReference type="InterPro" id="IPR001264">
    <property type="entry name" value="Glyco_trans_51"/>
</dbReference>
<evidence type="ECO:0000259" key="11">
    <source>
        <dbReference type="Pfam" id="PF00912"/>
    </source>
</evidence>
<feature type="transmembrane region" description="Helical" evidence="9">
    <location>
        <begin position="36"/>
        <end position="60"/>
    </location>
</feature>
<keyword evidence="9" id="KW-0812">Transmembrane</keyword>
<feature type="domain" description="Glycosyl transferase family 51" evidence="11">
    <location>
        <begin position="88"/>
        <end position="327"/>
    </location>
</feature>
<dbReference type="Pfam" id="PF00905">
    <property type="entry name" value="Transpeptidase"/>
    <property type="match status" value="1"/>
</dbReference>
<sequence length="758" mass="85175">MNETRQLKKRIGEFRTATNLLKNGFRRMQMIFWRRGVIRLLIFTIVITVTFFAIGLYHVYFDRTNLPDIETLTRFEFPAVGHVYDANGQPLIEIAREYRRNIKYEEIPPIVRDAIIATEDKNFFTHNGVDYSVIPRVLSKVRIGSLVPGITKLRRENAVNSQTLFPHGGSTITQQLVRCHFLKGMTVFQNMTDQENSNQLRQGMHLSRALSYIIDSRNINRMVRKIEEIRLSLWVENKMQECFGSKRRAKEEILARYASLIYMGNGQYGFAAAAEYYFGRPIGTFTADDADKAAILAGIAKAPSNYAPSAKNNERVLRRRNQSLALMAANGFISLDRMKDAEKRPIQVSVRLKNKVLLGPAVIGNVLQDLKELPADLGIEGLRHGRIQIYSTVDVRVQKIVNEALEHGLDLYEKRHPKIKGLIQGSAVVLRNRDASILAETGGRQFYQGRSNSYNDFNRVTNSLRQPGSAMKPIVYLAAFQQGRFDLDTLVPDKPISVPDKGYQNTKWISNYDGRFKGMIPLRKALAESRNATAIWITEEIGIESILWTAQNLGVRTHLHPYAATALGASEMNLLELANAYRTMASGIFAKPYVIRKIVRDSGEVAVNNEHSEQLPVAVGLYAISLIQEGLRGIVRMPTGTAHALDSGGFPIPVMGKTGTTNYFRDALFVGSTYGPEGITIAVRVGFDDNRSLGPKETGGRVALPVFKEIMLRIYRERLAGPVPAFPDQMEQNINNYLKHEPVERGLLTEKGISEING</sequence>
<dbReference type="AlphaFoldDB" id="A0A0W8FR79"/>
<evidence type="ECO:0000256" key="7">
    <source>
        <dbReference type="ARBA" id="ARBA00044770"/>
    </source>
</evidence>
<keyword evidence="6" id="KW-0511">Multifunctional enzyme</keyword>
<dbReference type="GO" id="GO:0008955">
    <property type="term" value="F:peptidoglycan glycosyltransferase activity"/>
    <property type="evidence" value="ECO:0007669"/>
    <property type="project" value="UniProtKB-EC"/>
</dbReference>
<dbReference type="InterPro" id="IPR001460">
    <property type="entry name" value="PCN-bd_Tpept"/>
</dbReference>
<keyword evidence="1" id="KW-0121">Carboxypeptidase</keyword>
<name>A0A0W8FR79_9ZZZZ</name>
<dbReference type="InterPro" id="IPR023346">
    <property type="entry name" value="Lysozyme-like_dom_sf"/>
</dbReference>
<evidence type="ECO:0000256" key="8">
    <source>
        <dbReference type="ARBA" id="ARBA00049902"/>
    </source>
</evidence>
<evidence type="ECO:0000256" key="9">
    <source>
        <dbReference type="SAM" id="Phobius"/>
    </source>
</evidence>
<dbReference type="Pfam" id="PF00912">
    <property type="entry name" value="Transgly"/>
    <property type="match status" value="1"/>
</dbReference>
<evidence type="ECO:0000256" key="1">
    <source>
        <dbReference type="ARBA" id="ARBA00022645"/>
    </source>
</evidence>
<keyword evidence="9" id="KW-1133">Transmembrane helix</keyword>
<dbReference type="PANTHER" id="PTHR32282:SF33">
    <property type="entry name" value="PEPTIDOGLYCAN GLYCOSYLTRANSFERASE"/>
    <property type="match status" value="1"/>
</dbReference>
<proteinExistence type="predicted"/>
<dbReference type="GO" id="GO:0008658">
    <property type="term" value="F:penicillin binding"/>
    <property type="evidence" value="ECO:0007669"/>
    <property type="project" value="InterPro"/>
</dbReference>
<evidence type="ECO:0000256" key="2">
    <source>
        <dbReference type="ARBA" id="ARBA00022670"/>
    </source>
</evidence>
<evidence type="ECO:0000256" key="6">
    <source>
        <dbReference type="ARBA" id="ARBA00023268"/>
    </source>
</evidence>
<accession>A0A0W8FR79</accession>
<organism evidence="12">
    <name type="scientific">hydrocarbon metagenome</name>
    <dbReference type="NCBI Taxonomy" id="938273"/>
    <lineage>
        <taxon>unclassified sequences</taxon>
        <taxon>metagenomes</taxon>
        <taxon>ecological metagenomes</taxon>
    </lineage>
</organism>
<keyword evidence="5" id="KW-0378">Hydrolase</keyword>